<evidence type="ECO:0000313" key="4">
    <source>
        <dbReference type="EMBL" id="EEF36268.1"/>
    </source>
</evidence>
<dbReference type="PROSITE" id="PS51375">
    <property type="entry name" value="PPR"/>
    <property type="match status" value="3"/>
</dbReference>
<feature type="repeat" description="PPR" evidence="3">
    <location>
        <begin position="195"/>
        <end position="229"/>
    </location>
</feature>
<feature type="repeat" description="PPR" evidence="3">
    <location>
        <begin position="230"/>
        <end position="264"/>
    </location>
</feature>
<comment type="similarity">
    <text evidence="1">Belongs to the PPR family. P subfamily.</text>
</comment>
<dbReference type="STRING" id="3988.B9SJA5"/>
<evidence type="ECO:0000256" key="1">
    <source>
        <dbReference type="ARBA" id="ARBA00007626"/>
    </source>
</evidence>
<dbReference type="InParanoid" id="B9SJA5"/>
<dbReference type="InterPro" id="IPR002885">
    <property type="entry name" value="PPR_rpt"/>
</dbReference>
<keyword evidence="2" id="KW-0677">Repeat</keyword>
<dbReference type="AlphaFoldDB" id="B9SJA5"/>
<evidence type="ECO:0000313" key="5">
    <source>
        <dbReference type="Proteomes" id="UP000008311"/>
    </source>
</evidence>
<accession>B9SJA5</accession>
<dbReference type="Gene3D" id="1.25.40.10">
    <property type="entry name" value="Tetratricopeptide repeat domain"/>
    <property type="match status" value="1"/>
</dbReference>
<dbReference type="Proteomes" id="UP000008311">
    <property type="component" value="Unassembled WGS sequence"/>
</dbReference>
<dbReference type="Pfam" id="PF01535">
    <property type="entry name" value="PPR"/>
    <property type="match status" value="2"/>
</dbReference>
<gene>
    <name evidence="4" type="ORF">RCOM_0524320</name>
</gene>
<evidence type="ECO:0000256" key="3">
    <source>
        <dbReference type="PROSITE-ProRule" id="PRU00708"/>
    </source>
</evidence>
<name>B9SJA5_RICCO</name>
<dbReference type="NCBIfam" id="TIGR00756">
    <property type="entry name" value="PPR"/>
    <property type="match status" value="3"/>
</dbReference>
<evidence type="ECO:0000256" key="2">
    <source>
        <dbReference type="ARBA" id="ARBA00022737"/>
    </source>
</evidence>
<dbReference type="PANTHER" id="PTHR47447:SF24">
    <property type="entry name" value="PENTATRICOPEPTIDE REPEAT-CONTAINING PROTEIN"/>
    <property type="match status" value="1"/>
</dbReference>
<dbReference type="Pfam" id="PF13812">
    <property type="entry name" value="PPR_3"/>
    <property type="match status" value="1"/>
</dbReference>
<dbReference type="PANTHER" id="PTHR47447">
    <property type="entry name" value="OS03G0856100 PROTEIN"/>
    <property type="match status" value="1"/>
</dbReference>
<sequence>MASLLDTSGSVASNESGFAFEENEEQEVIQSRKDELDMDSFEKYLPPWGNLTVHQEPELDPAGIVQPSISPRNTISLDESRVHLLEEGNEEELSRRILMLSRSNKVRSALELFRSMEFSGLRPNSHACNSFISCLLRNKLLDHALRVFKFMKRNEISTGHTHTLILKAVADIQGCESSLYMFAKLGLSSEQNDFDVIVYNTMLSICGRVNNWVDMERIWRSMKENSHTGTEITYSLLVSIFVRCGQNELALDAYTEMHQNGIKPRDDTLQAVLAAFTKEGKWDLL</sequence>
<organism evidence="4 5">
    <name type="scientific">Ricinus communis</name>
    <name type="common">Castor bean</name>
    <dbReference type="NCBI Taxonomy" id="3988"/>
    <lineage>
        <taxon>Eukaryota</taxon>
        <taxon>Viridiplantae</taxon>
        <taxon>Streptophyta</taxon>
        <taxon>Embryophyta</taxon>
        <taxon>Tracheophyta</taxon>
        <taxon>Spermatophyta</taxon>
        <taxon>Magnoliopsida</taxon>
        <taxon>eudicotyledons</taxon>
        <taxon>Gunneridae</taxon>
        <taxon>Pentapetalae</taxon>
        <taxon>rosids</taxon>
        <taxon>fabids</taxon>
        <taxon>Malpighiales</taxon>
        <taxon>Euphorbiaceae</taxon>
        <taxon>Acalyphoideae</taxon>
        <taxon>Acalypheae</taxon>
        <taxon>Ricinus</taxon>
    </lineage>
</organism>
<dbReference type="InterPro" id="IPR011990">
    <property type="entry name" value="TPR-like_helical_dom_sf"/>
</dbReference>
<feature type="repeat" description="PPR" evidence="3">
    <location>
        <begin position="124"/>
        <end position="158"/>
    </location>
</feature>
<dbReference type="eggNOG" id="KOG4197">
    <property type="taxonomic scope" value="Eukaryota"/>
</dbReference>
<protein>
    <submittedName>
        <fullName evidence="4">Pentatricopeptide repeat-containing protein, putative</fullName>
    </submittedName>
</protein>
<dbReference type="EMBL" id="EQ973983">
    <property type="protein sequence ID" value="EEF36268.1"/>
    <property type="molecule type" value="Genomic_DNA"/>
</dbReference>
<reference evidence="5" key="1">
    <citation type="journal article" date="2010" name="Nat. Biotechnol.">
        <title>Draft genome sequence of the oilseed species Ricinus communis.</title>
        <authorList>
            <person name="Chan A.P."/>
            <person name="Crabtree J."/>
            <person name="Zhao Q."/>
            <person name="Lorenzi H."/>
            <person name="Orvis J."/>
            <person name="Puiu D."/>
            <person name="Melake-Berhan A."/>
            <person name="Jones K.M."/>
            <person name="Redman J."/>
            <person name="Chen G."/>
            <person name="Cahoon E.B."/>
            <person name="Gedil M."/>
            <person name="Stanke M."/>
            <person name="Haas B.J."/>
            <person name="Wortman J.R."/>
            <person name="Fraser-Liggett C.M."/>
            <person name="Ravel J."/>
            <person name="Rabinowicz P.D."/>
        </authorList>
    </citation>
    <scope>NUCLEOTIDE SEQUENCE [LARGE SCALE GENOMIC DNA]</scope>
    <source>
        <strain evidence="5">cv. Hale</strain>
    </source>
</reference>
<keyword evidence="5" id="KW-1185">Reference proteome</keyword>
<proteinExistence type="inferred from homology"/>